<comment type="similarity">
    <text evidence="1">Belongs to the bacterial solute-binding protein 3 family.</text>
</comment>
<dbReference type="Gene3D" id="3.40.190.10">
    <property type="entry name" value="Periplasmic binding protein-like II"/>
    <property type="match status" value="2"/>
</dbReference>
<feature type="domain" description="Solute-binding protein family 3/N-terminal" evidence="5">
    <location>
        <begin position="61"/>
        <end position="288"/>
    </location>
</feature>
<gene>
    <name evidence="6" type="ORF">KIH74_33255</name>
</gene>
<evidence type="ECO:0000256" key="1">
    <source>
        <dbReference type="ARBA" id="ARBA00010333"/>
    </source>
</evidence>
<accession>A0ABS5TSV1</accession>
<dbReference type="Pfam" id="PF00497">
    <property type="entry name" value="SBP_bac_3"/>
    <property type="match status" value="1"/>
</dbReference>
<proteinExistence type="inferred from homology"/>
<feature type="chain" id="PRO_5047016104" evidence="4">
    <location>
        <begin position="27"/>
        <end position="303"/>
    </location>
</feature>
<evidence type="ECO:0000313" key="6">
    <source>
        <dbReference type="EMBL" id="MBT0773860.1"/>
    </source>
</evidence>
<dbReference type="Proteomes" id="UP001197247">
    <property type="component" value="Unassembled WGS sequence"/>
</dbReference>
<dbReference type="InterPro" id="IPR001638">
    <property type="entry name" value="Solute-binding_3/MltF_N"/>
</dbReference>
<comment type="caution">
    <text evidence="6">The sequence shown here is derived from an EMBL/GenBank/DDBJ whole genome shotgun (WGS) entry which is preliminary data.</text>
</comment>
<feature type="signal peptide" evidence="4">
    <location>
        <begin position="1"/>
        <end position="26"/>
    </location>
</feature>
<organism evidence="6 7">
    <name type="scientific">Kineosporia corallincola</name>
    <dbReference type="NCBI Taxonomy" id="2835133"/>
    <lineage>
        <taxon>Bacteria</taxon>
        <taxon>Bacillati</taxon>
        <taxon>Actinomycetota</taxon>
        <taxon>Actinomycetes</taxon>
        <taxon>Kineosporiales</taxon>
        <taxon>Kineosporiaceae</taxon>
        <taxon>Kineosporia</taxon>
    </lineage>
</organism>
<dbReference type="PROSITE" id="PS51257">
    <property type="entry name" value="PROKAR_LIPOPROTEIN"/>
    <property type="match status" value="1"/>
</dbReference>
<dbReference type="PANTHER" id="PTHR30085">
    <property type="entry name" value="AMINO ACID ABC TRANSPORTER PERMEASE"/>
    <property type="match status" value="1"/>
</dbReference>
<evidence type="ECO:0000259" key="5">
    <source>
        <dbReference type="SMART" id="SM00062"/>
    </source>
</evidence>
<evidence type="ECO:0000313" key="7">
    <source>
        <dbReference type="Proteomes" id="UP001197247"/>
    </source>
</evidence>
<keyword evidence="7" id="KW-1185">Reference proteome</keyword>
<dbReference type="InterPro" id="IPR051455">
    <property type="entry name" value="Bact_solute-bind_prot3"/>
</dbReference>
<name>A0ABS5TSV1_9ACTN</name>
<dbReference type="SUPFAM" id="SSF53850">
    <property type="entry name" value="Periplasmic binding protein-like II"/>
    <property type="match status" value="1"/>
</dbReference>
<evidence type="ECO:0000256" key="3">
    <source>
        <dbReference type="ARBA" id="ARBA00022729"/>
    </source>
</evidence>
<keyword evidence="3 4" id="KW-0732">Signal</keyword>
<dbReference type="EMBL" id="JAHBAY010000021">
    <property type="protein sequence ID" value="MBT0773860.1"/>
    <property type="molecule type" value="Genomic_DNA"/>
</dbReference>
<reference evidence="6 7" key="1">
    <citation type="submission" date="2021-05" db="EMBL/GenBank/DDBJ databases">
        <title>Kineosporia and Streptomyces sp. nov. two new marine actinobacteria isolated from Coral.</title>
        <authorList>
            <person name="Buangrab K."/>
            <person name="Sutthacheep M."/>
            <person name="Yeemin T."/>
            <person name="Harunari E."/>
            <person name="Igarashi Y."/>
            <person name="Kanchanasin P."/>
            <person name="Tanasupawat S."/>
            <person name="Phongsopitanun W."/>
        </authorList>
    </citation>
    <scope>NUCLEOTIDE SEQUENCE [LARGE SCALE GENOMIC DNA]</scope>
    <source>
        <strain evidence="6 7">J2-2</strain>
    </source>
</reference>
<sequence>MKTSSMRTARIAAVVAAGVLALTACGGGSDSDDGDTGAAAVNSDATFEAGTTMETLQKAGKITIGTKFDQPGFGEENLSGIPEGFDVEIGKILAAGMGISADNIKWVETPSAVRENVIEDGDVDLVAATYTINDERKERISFAGPYYVAGQQIMVRNDDSTITGPDSFKENADLKVCSVAGSTPADNIGEYLANKSQLVTFDLYSKCADALRTKQVDAVTTDNVILLGLVGDSDGAFKMVGDTFTEEPYGIGLKKGDTAFCEYIVDTLKKASEDGSYEKAWTETAGKVEGAQTPTLPTADACA</sequence>
<dbReference type="SMART" id="SM00062">
    <property type="entry name" value="PBPb"/>
    <property type="match status" value="1"/>
</dbReference>
<keyword evidence="2" id="KW-0813">Transport</keyword>
<evidence type="ECO:0000256" key="2">
    <source>
        <dbReference type="ARBA" id="ARBA00022448"/>
    </source>
</evidence>
<dbReference type="CDD" id="cd13690">
    <property type="entry name" value="PBP2_GluB"/>
    <property type="match status" value="1"/>
</dbReference>
<evidence type="ECO:0000256" key="4">
    <source>
        <dbReference type="SAM" id="SignalP"/>
    </source>
</evidence>
<protein>
    <submittedName>
        <fullName evidence="6">Glutamate ABC transporter substrate-binding protein</fullName>
    </submittedName>
</protein>
<dbReference type="PANTHER" id="PTHR30085:SF6">
    <property type="entry name" value="ABC TRANSPORTER GLUTAMINE-BINDING PROTEIN GLNH"/>
    <property type="match status" value="1"/>
</dbReference>